<dbReference type="Gene3D" id="3.40.50.970">
    <property type="match status" value="1"/>
</dbReference>
<evidence type="ECO:0000256" key="3">
    <source>
        <dbReference type="ARBA" id="ARBA00022679"/>
    </source>
</evidence>
<dbReference type="EMBL" id="LGYO01000045">
    <property type="protein sequence ID" value="KNZ40691.1"/>
    <property type="molecule type" value="Genomic_DNA"/>
</dbReference>
<dbReference type="PATRIC" id="fig|52689.4.peg.2731"/>
<dbReference type="AlphaFoldDB" id="A0A0L6TWP0"/>
<accession>A0A0L6TWP0</accession>
<dbReference type="CDD" id="cd02012">
    <property type="entry name" value="TPP_TK"/>
    <property type="match status" value="1"/>
</dbReference>
<dbReference type="GO" id="GO:0046872">
    <property type="term" value="F:metal ion binding"/>
    <property type="evidence" value="ECO:0007669"/>
    <property type="project" value="UniProtKB-KW"/>
</dbReference>
<evidence type="ECO:0000259" key="6">
    <source>
        <dbReference type="Pfam" id="PF00456"/>
    </source>
</evidence>
<dbReference type="PROSITE" id="PS00801">
    <property type="entry name" value="TRANSKETOLASE_1"/>
    <property type="match status" value="1"/>
</dbReference>
<keyword evidence="3" id="KW-0808">Transferase</keyword>
<evidence type="ECO:0000256" key="5">
    <source>
        <dbReference type="ARBA" id="ARBA00023052"/>
    </source>
</evidence>
<evidence type="ECO:0000256" key="2">
    <source>
        <dbReference type="ARBA" id="ARBA00007131"/>
    </source>
</evidence>
<dbReference type="InterPro" id="IPR005474">
    <property type="entry name" value="Transketolase_N"/>
</dbReference>
<gene>
    <name evidence="7" type="ORF">AKG39_16000</name>
</gene>
<dbReference type="Pfam" id="PF00456">
    <property type="entry name" value="Transketolase_N"/>
    <property type="match status" value="1"/>
</dbReference>
<evidence type="ECO:0000256" key="4">
    <source>
        <dbReference type="ARBA" id="ARBA00022723"/>
    </source>
</evidence>
<proteinExistence type="inferred from homology"/>
<feature type="domain" description="Transketolase N-terminal" evidence="6">
    <location>
        <begin position="8"/>
        <end position="262"/>
    </location>
</feature>
<dbReference type="InterPro" id="IPR049557">
    <property type="entry name" value="Transketolase_CS"/>
</dbReference>
<dbReference type="STRING" id="52689.AKG39_16000"/>
<dbReference type="PANTHER" id="PTHR47514:SF1">
    <property type="entry name" value="TRANSKETOLASE N-TERMINAL SECTION-RELATED"/>
    <property type="match status" value="1"/>
</dbReference>
<name>A0A0L6TWP0_9FIRM</name>
<protein>
    <submittedName>
        <fullName evidence="7">Transketolase</fullName>
    </submittedName>
</protein>
<comment type="caution">
    <text evidence="7">The sequence shown here is derived from an EMBL/GenBank/DDBJ whole genome shotgun (WGS) entry which is preliminary data.</text>
</comment>
<evidence type="ECO:0000313" key="8">
    <source>
        <dbReference type="Proteomes" id="UP000036873"/>
    </source>
</evidence>
<keyword evidence="4" id="KW-0479">Metal-binding</keyword>
<dbReference type="SUPFAM" id="SSF52518">
    <property type="entry name" value="Thiamin diphosphate-binding fold (THDP-binding)"/>
    <property type="match status" value="1"/>
</dbReference>
<sequence length="269" mass="29096">MAFLKETARGIRKDIIKMIGKAASGHPGGCLSSVEILTLLYFEQMNVDPENPRKDDRDRLVLSKGHAAPLLYATLAAKGFFPKEELKNLRQLGSMLQGHPDMNKVPGIDMSTGSLGQGISAAAGMALGGKIDNKDHNIFVLLGDGELQEGLVWEAAMAAGHYKLNKLIAFVDNNNLQIDGAVCEVMNPHPIDAKFAAFNWNVIMVENGHDFDELRTAVEAAKKSEDKPTVIVCTTVKGKCVSFMENNAGWHGKGPNAEEVEIALAELEA</sequence>
<dbReference type="PANTHER" id="PTHR47514">
    <property type="entry name" value="TRANSKETOLASE N-TERMINAL SECTION-RELATED"/>
    <property type="match status" value="1"/>
</dbReference>
<keyword evidence="8" id="KW-1185">Reference proteome</keyword>
<evidence type="ECO:0000313" key="7">
    <source>
        <dbReference type="EMBL" id="KNZ40691.1"/>
    </source>
</evidence>
<dbReference type="GO" id="GO:0016740">
    <property type="term" value="F:transferase activity"/>
    <property type="evidence" value="ECO:0007669"/>
    <property type="project" value="UniProtKB-KW"/>
</dbReference>
<evidence type="ECO:0000256" key="1">
    <source>
        <dbReference type="ARBA" id="ARBA00001964"/>
    </source>
</evidence>
<keyword evidence="5" id="KW-0786">Thiamine pyrophosphate</keyword>
<dbReference type="InterPro" id="IPR029061">
    <property type="entry name" value="THDP-binding"/>
</dbReference>
<comment type="similarity">
    <text evidence="2">Belongs to the transketolase family.</text>
</comment>
<reference evidence="8" key="1">
    <citation type="submission" date="2015-07" db="EMBL/GenBank/DDBJ databases">
        <title>Draft genome sequence of Acetobacterium bakii DSM 8293, a potential psychrophilic chemical producer through syngas fermentation.</title>
        <authorList>
            <person name="Song Y."/>
            <person name="Hwang S."/>
            <person name="Cho B.-K."/>
        </authorList>
    </citation>
    <scope>NUCLEOTIDE SEQUENCE [LARGE SCALE GENOMIC DNA]</scope>
    <source>
        <strain evidence="8">DSM 8239</strain>
    </source>
</reference>
<dbReference type="Proteomes" id="UP000036873">
    <property type="component" value="Unassembled WGS sequence"/>
</dbReference>
<dbReference type="OrthoDB" id="8732661at2"/>
<organism evidence="7 8">
    <name type="scientific">Acetobacterium bakii</name>
    <dbReference type="NCBI Taxonomy" id="52689"/>
    <lineage>
        <taxon>Bacteria</taxon>
        <taxon>Bacillati</taxon>
        <taxon>Bacillota</taxon>
        <taxon>Clostridia</taxon>
        <taxon>Eubacteriales</taxon>
        <taxon>Eubacteriaceae</taxon>
        <taxon>Acetobacterium</taxon>
    </lineage>
</organism>
<comment type="cofactor">
    <cofactor evidence="1">
        <name>thiamine diphosphate</name>
        <dbReference type="ChEBI" id="CHEBI:58937"/>
    </cofactor>
</comment>
<dbReference type="RefSeq" id="WP_050741413.1">
    <property type="nucleotide sequence ID" value="NZ_LGYO01000045.1"/>
</dbReference>